<keyword evidence="2" id="KW-1185">Reference proteome</keyword>
<comment type="caution">
    <text evidence="1">The sequence shown here is derived from an EMBL/GenBank/DDBJ whole genome shotgun (WGS) entry which is preliminary data.</text>
</comment>
<accession>A0A8S1LWV2</accession>
<gene>
    <name evidence="1" type="ORF">PPRIM_AZ9-3.1.T0500277</name>
</gene>
<organism evidence="1 2">
    <name type="scientific">Paramecium primaurelia</name>
    <dbReference type="NCBI Taxonomy" id="5886"/>
    <lineage>
        <taxon>Eukaryota</taxon>
        <taxon>Sar</taxon>
        <taxon>Alveolata</taxon>
        <taxon>Ciliophora</taxon>
        <taxon>Intramacronucleata</taxon>
        <taxon>Oligohymenophorea</taxon>
        <taxon>Peniculida</taxon>
        <taxon>Parameciidae</taxon>
        <taxon>Paramecium</taxon>
    </lineage>
</organism>
<reference evidence="1" key="1">
    <citation type="submission" date="2021-01" db="EMBL/GenBank/DDBJ databases">
        <authorList>
            <consortium name="Genoscope - CEA"/>
            <person name="William W."/>
        </authorList>
    </citation>
    <scope>NUCLEOTIDE SEQUENCE</scope>
</reference>
<name>A0A8S1LWV2_PARPR</name>
<dbReference type="EMBL" id="CAJJDM010000050">
    <property type="protein sequence ID" value="CAD8073238.1"/>
    <property type="molecule type" value="Genomic_DNA"/>
</dbReference>
<dbReference type="OMA" id="IKTEMNC"/>
<evidence type="ECO:0000313" key="1">
    <source>
        <dbReference type="EMBL" id="CAD8073238.1"/>
    </source>
</evidence>
<evidence type="ECO:0000313" key="2">
    <source>
        <dbReference type="Proteomes" id="UP000688137"/>
    </source>
</evidence>
<dbReference type="AlphaFoldDB" id="A0A8S1LWV2"/>
<protein>
    <submittedName>
        <fullName evidence="1">Uncharacterized protein</fullName>
    </submittedName>
</protein>
<sequence length="188" mass="22163">MLNNNYQSKIFLQPKPNDFSIFDDFVQKARKICRSSQKSVSKYKESSLSISKQLKTEMNYDTIETIRKSVQSPQVKMDSYLDQQMHISPFRFQLPLRLEKTQHFMSEKKRIPACLTSRKLKSNLDGQIHKSISLSQFRTIQQQKSETPNPNQQQQTKFLITQYFLSKPLVCIKSNKKKKQKPIQIEIQ</sequence>
<dbReference type="Proteomes" id="UP000688137">
    <property type="component" value="Unassembled WGS sequence"/>
</dbReference>
<proteinExistence type="predicted"/>